<dbReference type="EMBL" id="AYZR01000008">
    <property type="protein sequence ID" value="KRM93536.1"/>
    <property type="molecule type" value="Genomic_DNA"/>
</dbReference>
<dbReference type="Pfam" id="PF07352">
    <property type="entry name" value="Phage_Mu_Gam"/>
    <property type="match status" value="1"/>
</dbReference>
<reference evidence="1 2" key="1">
    <citation type="journal article" date="2015" name="Genome Announc.">
        <title>Expanding the biotechnology potential of lactobacilli through comparative genomics of 213 strains and associated genera.</title>
        <authorList>
            <person name="Sun Z."/>
            <person name="Harris H.M."/>
            <person name="McCann A."/>
            <person name="Guo C."/>
            <person name="Argimon S."/>
            <person name="Zhang W."/>
            <person name="Yang X."/>
            <person name="Jeffery I.B."/>
            <person name="Cooney J.C."/>
            <person name="Kagawa T.F."/>
            <person name="Liu W."/>
            <person name="Song Y."/>
            <person name="Salvetti E."/>
            <person name="Wrobel A."/>
            <person name="Rasinkangas P."/>
            <person name="Parkhill J."/>
            <person name="Rea M.C."/>
            <person name="O'Sullivan O."/>
            <person name="Ritari J."/>
            <person name="Douillard F.P."/>
            <person name="Paul Ross R."/>
            <person name="Yang R."/>
            <person name="Briner A.E."/>
            <person name="Felis G.E."/>
            <person name="de Vos W.M."/>
            <person name="Barrangou R."/>
            <person name="Klaenhammer T.R."/>
            <person name="Caufield P.W."/>
            <person name="Cui Y."/>
            <person name="Zhang H."/>
            <person name="O'Toole P.W."/>
        </authorList>
    </citation>
    <scope>NUCLEOTIDE SEQUENCE [LARGE SCALE GENOMIC DNA]</scope>
    <source>
        <strain evidence="1 2">DSM 24302</strain>
    </source>
</reference>
<dbReference type="STRING" id="1423802.FC56_GL000249"/>
<dbReference type="InterPro" id="IPR009951">
    <property type="entry name" value="Host-nuc_inhib_Gam"/>
</dbReference>
<dbReference type="AlphaFoldDB" id="A0A0R2CR20"/>
<evidence type="ECO:0000313" key="2">
    <source>
        <dbReference type="Proteomes" id="UP000051256"/>
    </source>
</evidence>
<accession>A0A0R2CR20</accession>
<dbReference type="Proteomes" id="UP000051256">
    <property type="component" value="Unassembled WGS sequence"/>
</dbReference>
<keyword evidence="2" id="KW-1185">Reference proteome</keyword>
<sequence length="177" mass="20552">MDEVKERFFIKNDDEADWAFEKLAEYKHQSEQLESRRDEFVAKYQQKIDDWYNPQSTSVQDQINYFQGLIEEYRLTKPDGKVNVPSGKTSVRTTKKFIKDENALLAYVESNHPEFIENTSKVKWGDFKKTLKPVNGKAVDENGEIVEGITTQEETKVTYKPNMTVIGLPESEVSDEN</sequence>
<dbReference type="SUPFAM" id="SSF161266">
    <property type="entry name" value="Gam-like"/>
    <property type="match status" value="1"/>
</dbReference>
<proteinExistence type="predicted"/>
<comment type="caution">
    <text evidence="1">The sequence shown here is derived from an EMBL/GenBank/DDBJ whole genome shotgun (WGS) entry which is preliminary data.</text>
</comment>
<dbReference type="GO" id="GO:0003690">
    <property type="term" value="F:double-stranded DNA binding"/>
    <property type="evidence" value="ECO:0007669"/>
    <property type="project" value="InterPro"/>
</dbReference>
<protein>
    <recommendedName>
        <fullName evidence="3">Bacteriophage Mu Gam like protein</fullName>
    </recommendedName>
</protein>
<organism evidence="1 2">
    <name type="scientific">Lentilactobacillus senioris DSM 24302 = JCM 17472</name>
    <dbReference type="NCBI Taxonomy" id="1423802"/>
    <lineage>
        <taxon>Bacteria</taxon>
        <taxon>Bacillati</taxon>
        <taxon>Bacillota</taxon>
        <taxon>Bacilli</taxon>
        <taxon>Lactobacillales</taxon>
        <taxon>Lactobacillaceae</taxon>
        <taxon>Lentilactobacillus</taxon>
    </lineage>
</organism>
<gene>
    <name evidence="1" type="ORF">FC56_GL000249</name>
</gene>
<dbReference type="RefSeq" id="WP_056978140.1">
    <property type="nucleotide sequence ID" value="NZ_AYZR01000008.1"/>
</dbReference>
<name>A0A0R2CR20_9LACO</name>
<dbReference type="PATRIC" id="fig|1423802.4.peg.254"/>
<evidence type="ECO:0000313" key="1">
    <source>
        <dbReference type="EMBL" id="KRM93536.1"/>
    </source>
</evidence>
<evidence type="ECO:0008006" key="3">
    <source>
        <dbReference type="Google" id="ProtNLM"/>
    </source>
</evidence>
<dbReference type="GO" id="GO:0042262">
    <property type="term" value="P:DNA protection"/>
    <property type="evidence" value="ECO:0007669"/>
    <property type="project" value="InterPro"/>
</dbReference>